<dbReference type="AlphaFoldDB" id="A0A1U7NCP1"/>
<accession>A0A1U7NCP1</accession>
<dbReference type="Proteomes" id="UP000186341">
    <property type="component" value="Unassembled WGS sequence"/>
</dbReference>
<proteinExistence type="predicted"/>
<name>A0A1U7NCP1_9FIRM</name>
<comment type="caution">
    <text evidence="1">The sequence shown here is derived from an EMBL/GenBank/DDBJ whole genome shotgun (WGS) entry which is preliminary data.</text>
</comment>
<evidence type="ECO:0000313" key="1">
    <source>
        <dbReference type="EMBL" id="OLU36459.1"/>
    </source>
</evidence>
<dbReference type="EMBL" id="MPJW01000272">
    <property type="protein sequence ID" value="OLU36459.1"/>
    <property type="molecule type" value="Genomic_DNA"/>
</dbReference>
<keyword evidence="2" id="KW-1185">Reference proteome</keyword>
<evidence type="ECO:0000313" key="2">
    <source>
        <dbReference type="Proteomes" id="UP000186341"/>
    </source>
</evidence>
<organism evidence="1 2">
    <name type="scientific">Ileibacterium valens</name>
    <dbReference type="NCBI Taxonomy" id="1862668"/>
    <lineage>
        <taxon>Bacteria</taxon>
        <taxon>Bacillati</taxon>
        <taxon>Bacillota</taxon>
        <taxon>Erysipelotrichia</taxon>
        <taxon>Erysipelotrichales</taxon>
        <taxon>Erysipelotrichaceae</taxon>
        <taxon>Ileibacterium</taxon>
    </lineage>
</organism>
<gene>
    <name evidence="1" type="ORF">BO222_12430</name>
</gene>
<sequence length="64" mass="7468">MRDYDDVLFPEGYQKIKDLEALIAKLTAENKQKMAMKDQQINDLNKKIEELEKPLSKSDAKLNQ</sequence>
<reference evidence="1 2" key="1">
    <citation type="submission" date="2016-11" db="EMBL/GenBank/DDBJ databases">
        <title>Description of two novel members of the family Erysipelotrichaceae: Ileibacterium lipovorans gen. nov., sp. nov. and Dubosiella newyorkensis, gen. nov., sp. nov.</title>
        <authorList>
            <person name="Cox L.M."/>
            <person name="Sohn J."/>
            <person name="Tyrrell K.L."/>
            <person name="Citron D.M."/>
            <person name="Lawson P.A."/>
            <person name="Patel N.B."/>
            <person name="Iizumi T."/>
            <person name="Perez-Perez G.I."/>
            <person name="Goldstein E.J."/>
            <person name="Blaser M.J."/>
        </authorList>
    </citation>
    <scope>NUCLEOTIDE SEQUENCE [LARGE SCALE GENOMIC DNA]</scope>
    <source>
        <strain evidence="1 2">NYU-BL-A3</strain>
    </source>
</reference>
<protein>
    <submittedName>
        <fullName evidence="1">Uncharacterized protein</fullName>
    </submittedName>
</protein>